<dbReference type="AlphaFoldDB" id="A0A3N1XBI7"/>
<reference evidence="2 3" key="1">
    <citation type="submission" date="2018-11" db="EMBL/GenBank/DDBJ databases">
        <title>Genomic Encyclopedia of Type Strains, Phase IV (KMG-IV): sequencing the most valuable type-strain genomes for metagenomic binning, comparative biology and taxonomic classification.</title>
        <authorList>
            <person name="Goeker M."/>
        </authorList>
    </citation>
    <scope>NUCLEOTIDE SEQUENCE [LARGE SCALE GENOMIC DNA]</scope>
    <source>
        <strain evidence="2 3">DSM 26537</strain>
    </source>
</reference>
<dbReference type="Pfam" id="PF06182">
    <property type="entry name" value="ABC2_membrane_6"/>
    <property type="match status" value="1"/>
</dbReference>
<accession>A0A3N1XBI7</accession>
<feature type="transmembrane region" description="Helical" evidence="1">
    <location>
        <begin position="68"/>
        <end position="90"/>
    </location>
</feature>
<keyword evidence="3" id="KW-1185">Reference proteome</keyword>
<dbReference type="PANTHER" id="PTHR36832:SF1">
    <property type="entry name" value="SLR1174 PROTEIN"/>
    <property type="match status" value="1"/>
</dbReference>
<gene>
    <name evidence="2" type="ORF">EDD66_1179</name>
</gene>
<feature type="transmembrane region" description="Helical" evidence="1">
    <location>
        <begin position="28"/>
        <end position="48"/>
    </location>
</feature>
<feature type="transmembrane region" description="Helical" evidence="1">
    <location>
        <begin position="190"/>
        <end position="206"/>
    </location>
</feature>
<sequence>MTNKKSFTLNKYFSLTKGSIMESLSFRFSMLITVIGNLIYLIVIYYLWKAIYASSSSEVVNGMTFHDTMIYLVLALALFNFMECFIVWSIGRNFQTGQIALELIKPMDYQVFCFFANSGQYLISFFTTFLPTLIIVYLITKGGFALSINLIYFILSVILAIVINFCVDFFVGVICFYTESVWGVNIMKEVVVALLSGASIPLAFFPDRLRTIVNFLPFQAIYNSPLKILIDKSLETKDYITIIGFQIFWVAIMILISRIFWNVSKRIITVNGG</sequence>
<dbReference type="Proteomes" id="UP000273083">
    <property type="component" value="Unassembled WGS sequence"/>
</dbReference>
<dbReference type="EMBL" id="RJVG01000017">
    <property type="protein sequence ID" value="ROR22097.1"/>
    <property type="molecule type" value="Genomic_DNA"/>
</dbReference>
<evidence type="ECO:0000313" key="2">
    <source>
        <dbReference type="EMBL" id="ROR22097.1"/>
    </source>
</evidence>
<feature type="transmembrane region" description="Helical" evidence="1">
    <location>
        <begin position="239"/>
        <end position="261"/>
    </location>
</feature>
<feature type="transmembrane region" description="Helical" evidence="1">
    <location>
        <begin position="111"/>
        <end position="139"/>
    </location>
</feature>
<keyword evidence="1" id="KW-1133">Transmembrane helix</keyword>
<dbReference type="RefSeq" id="WP_123610895.1">
    <property type="nucleotide sequence ID" value="NZ_RJVG01000017.1"/>
</dbReference>
<evidence type="ECO:0000256" key="1">
    <source>
        <dbReference type="SAM" id="Phobius"/>
    </source>
</evidence>
<keyword evidence="1" id="KW-0812">Transmembrane</keyword>
<evidence type="ECO:0000313" key="3">
    <source>
        <dbReference type="Proteomes" id="UP000273083"/>
    </source>
</evidence>
<feature type="transmembrane region" description="Helical" evidence="1">
    <location>
        <begin position="151"/>
        <end position="178"/>
    </location>
</feature>
<comment type="caution">
    <text evidence="2">The sequence shown here is derived from an EMBL/GenBank/DDBJ whole genome shotgun (WGS) entry which is preliminary data.</text>
</comment>
<dbReference type="OrthoDB" id="8582979at2"/>
<dbReference type="PANTHER" id="PTHR36832">
    <property type="entry name" value="SLR1174 PROTEIN-RELATED"/>
    <property type="match status" value="1"/>
</dbReference>
<organism evidence="2 3">
    <name type="scientific">Mobilisporobacter senegalensis</name>
    <dbReference type="NCBI Taxonomy" id="1329262"/>
    <lineage>
        <taxon>Bacteria</taxon>
        <taxon>Bacillati</taxon>
        <taxon>Bacillota</taxon>
        <taxon>Clostridia</taxon>
        <taxon>Lachnospirales</taxon>
        <taxon>Lachnospiraceae</taxon>
        <taxon>Mobilisporobacter</taxon>
    </lineage>
</organism>
<protein>
    <submittedName>
        <fullName evidence="2">ABC-2 type transport system permease protein</fullName>
    </submittedName>
</protein>
<dbReference type="InterPro" id="IPR010390">
    <property type="entry name" value="ABC-2_transporter-like"/>
</dbReference>
<keyword evidence="1" id="KW-0472">Membrane</keyword>
<proteinExistence type="predicted"/>
<name>A0A3N1XBI7_9FIRM</name>